<evidence type="ECO:0000256" key="3">
    <source>
        <dbReference type="ARBA" id="ARBA00022989"/>
    </source>
</evidence>
<keyword evidence="8" id="KW-1185">Reference proteome</keyword>
<evidence type="ECO:0000256" key="5">
    <source>
        <dbReference type="ARBA" id="ARBA00023329"/>
    </source>
</evidence>
<dbReference type="HAMAP" id="MF_03058">
    <property type="entry name" value="VMA21"/>
    <property type="match status" value="1"/>
</dbReference>
<name>A0ABP0H0R1_CLALP</name>
<evidence type="ECO:0000313" key="8">
    <source>
        <dbReference type="Proteomes" id="UP001642483"/>
    </source>
</evidence>
<evidence type="ECO:0000256" key="6">
    <source>
        <dbReference type="HAMAP-Rule" id="MF_03058"/>
    </source>
</evidence>
<evidence type="ECO:0000313" key="7">
    <source>
        <dbReference type="EMBL" id="CAK8697581.1"/>
    </source>
</evidence>
<evidence type="ECO:0000256" key="4">
    <source>
        <dbReference type="ARBA" id="ARBA00023136"/>
    </source>
</evidence>
<keyword evidence="5 6" id="KW-0968">Cytoplasmic vesicle</keyword>
<comment type="similarity">
    <text evidence="6">Belongs to the VMA21 family.</text>
</comment>
<comment type="subcellular location">
    <subcellularLocation>
        <location evidence="6">Endoplasmic reticulum membrane</location>
        <topology evidence="6">Multi-pass membrane protein</topology>
    </subcellularLocation>
    <subcellularLocation>
        <location evidence="6">Endoplasmic reticulum-Golgi intermediate compartment membrane</location>
        <topology evidence="6">Multi-pass membrane protein</topology>
    </subcellularLocation>
    <subcellularLocation>
        <location evidence="6">Cytoplasmic vesicle</location>
        <location evidence="6">COPII-coated vesicle membrane</location>
        <topology evidence="6">Multi-pass membrane protein</topology>
    </subcellularLocation>
</comment>
<gene>
    <name evidence="7" type="ORF">CVLEPA_LOCUS31090</name>
</gene>
<reference evidence="7 8" key="1">
    <citation type="submission" date="2024-02" db="EMBL/GenBank/DDBJ databases">
        <authorList>
            <person name="Daric V."/>
            <person name="Darras S."/>
        </authorList>
    </citation>
    <scope>NUCLEOTIDE SEQUENCE [LARGE SCALE GENOMIC DNA]</scope>
</reference>
<evidence type="ECO:0000256" key="1">
    <source>
        <dbReference type="ARBA" id="ARBA00022692"/>
    </source>
</evidence>
<organism evidence="7 8">
    <name type="scientific">Clavelina lepadiformis</name>
    <name type="common">Light-bulb sea squirt</name>
    <name type="synonym">Ascidia lepadiformis</name>
    <dbReference type="NCBI Taxonomy" id="159417"/>
    <lineage>
        <taxon>Eukaryota</taxon>
        <taxon>Metazoa</taxon>
        <taxon>Chordata</taxon>
        <taxon>Tunicata</taxon>
        <taxon>Ascidiacea</taxon>
        <taxon>Aplousobranchia</taxon>
        <taxon>Clavelinidae</taxon>
        <taxon>Clavelina</taxon>
    </lineage>
</organism>
<keyword evidence="2 6" id="KW-0256">Endoplasmic reticulum</keyword>
<comment type="caution">
    <text evidence="7">The sequence shown here is derived from an EMBL/GenBank/DDBJ whole genome shotgun (WGS) entry which is preliminary data.</text>
</comment>
<evidence type="ECO:0000256" key="2">
    <source>
        <dbReference type="ARBA" id="ARBA00022824"/>
    </source>
</evidence>
<protein>
    <recommendedName>
        <fullName evidence="6">Vacuolar ATPase assembly integral membrane protein VMA21 homolog</fullName>
    </recommendedName>
</protein>
<feature type="transmembrane region" description="Helical" evidence="6">
    <location>
        <begin position="32"/>
        <end position="50"/>
    </location>
</feature>
<keyword evidence="1 6" id="KW-0812">Transmembrane</keyword>
<sequence length="101" mass="11337">MSLRKNENLAKLNLQAPTKDDSVVSRGTFIRLLFYTFLMVTLPISSYFISKTFVYEGFMGIKDPDSIVPSALTAVVMVHVVLGLFVYAAYTEDIPIKPKKD</sequence>
<proteinExistence type="inferred from homology"/>
<accession>A0ABP0H0R1</accession>
<dbReference type="PANTHER" id="PTHR31792">
    <property type="entry name" value="VACUOLAR ATPASE ASSEMBLY INTEGRAL MEMBRANE PROTEIN VMA21"/>
    <property type="match status" value="1"/>
</dbReference>
<dbReference type="PANTHER" id="PTHR31792:SF3">
    <property type="entry name" value="VACUOLAR ATPASE ASSEMBLY INTEGRAL MEMBRANE PROTEIN VMA21"/>
    <property type="match status" value="1"/>
</dbReference>
<dbReference type="Pfam" id="PF09446">
    <property type="entry name" value="VMA21"/>
    <property type="match status" value="1"/>
</dbReference>
<comment type="function">
    <text evidence="6">Required for the assembly of the V0 complex of the vacuolar ATPase (V-ATPase) in the endoplasmic reticulum.</text>
</comment>
<feature type="transmembrane region" description="Helical" evidence="6">
    <location>
        <begin position="70"/>
        <end position="90"/>
    </location>
</feature>
<keyword evidence="3 6" id="KW-1133">Transmembrane helix</keyword>
<dbReference type="Proteomes" id="UP001642483">
    <property type="component" value="Unassembled WGS sequence"/>
</dbReference>
<dbReference type="InterPro" id="IPR019013">
    <property type="entry name" value="Vma21"/>
</dbReference>
<keyword evidence="4 6" id="KW-0472">Membrane</keyword>
<dbReference type="EMBL" id="CAWYQH010000163">
    <property type="protein sequence ID" value="CAK8697581.1"/>
    <property type="molecule type" value="Genomic_DNA"/>
</dbReference>